<protein>
    <submittedName>
        <fullName evidence="9">L-lysine 6-monooxygenase (NADPH)</fullName>
        <ecNumber evidence="9">1.14.13.59</ecNumber>
    </submittedName>
</protein>
<evidence type="ECO:0000256" key="2">
    <source>
        <dbReference type="ARBA" id="ARBA00004924"/>
    </source>
</evidence>
<comment type="cofactor">
    <cofactor evidence="1">
        <name>FAD</name>
        <dbReference type="ChEBI" id="CHEBI:57692"/>
    </cofactor>
</comment>
<dbReference type="Pfam" id="PF13434">
    <property type="entry name" value="Lys_Orn_oxgnase"/>
    <property type="match status" value="1"/>
</dbReference>
<dbReference type="OrthoDB" id="7527071at2"/>
<dbReference type="InterPro" id="IPR025700">
    <property type="entry name" value="Lys/Orn_oxygenase"/>
</dbReference>
<evidence type="ECO:0000256" key="5">
    <source>
        <dbReference type="ARBA" id="ARBA00022827"/>
    </source>
</evidence>
<keyword evidence="10" id="KW-1185">Reference proteome</keyword>
<comment type="similarity">
    <text evidence="3">Belongs to the lysine N(6)-hydroxylase/L-ornithine N(5)-oxygenase family.</text>
</comment>
<sequence>MQHIHDLIGIGFGPSNVGLAIALEEHRAAHGRAPQAFFIERQPSFAWHPHMLLDHAHMQISFLKDLATLRNPQSRFTFLNYLHEQGRLQDFINLKSFYPSRHEFNDYLGWAARQFEGQCAYGEEVFEVLPEPGPDGTVEQLRVRSRNAAGRVQERLARNLIVGVGGTARIPEVFRGLQGDPRVFHSSTYLRDIARQGAARSIALIGAGQSAAEIFMDLQGRPHAPEVDWVMRARAIRPSDDSPFVNEIFNADFTDYMFGRSGPERESLLREYAHTNYAVADLELIQQVFKTFYEQRVTGGRRLRMLRQHEVRAARADASGVYFTFHDRESGEESTVRYDAAVLATGYERAAHRDVLAPLAPYLGDFTVDRHYRVQTTPGFRPAIFLQGACESSHGLSDTLLSVTAVRTGEIGQVLAAALPPAREPLRTRGPDAPARSGTGGTERETQHLHVA</sequence>
<dbReference type="PANTHER" id="PTHR42802">
    <property type="entry name" value="MONOOXYGENASE"/>
    <property type="match status" value="1"/>
</dbReference>
<organism evidence="9 10">
    <name type="scientific">Paracidovorax avenae (strain ATCC 19860 / DSM 7227 / CCUG 15838 / JCM 20985 / LMG 2117 / NCPPB 1011)</name>
    <name type="common">Acidovorax avenae</name>
    <dbReference type="NCBI Taxonomy" id="643561"/>
    <lineage>
        <taxon>Bacteria</taxon>
        <taxon>Pseudomonadati</taxon>
        <taxon>Pseudomonadota</taxon>
        <taxon>Betaproteobacteria</taxon>
        <taxon>Burkholderiales</taxon>
        <taxon>Comamonadaceae</taxon>
        <taxon>Paracidovorax</taxon>
    </lineage>
</organism>
<accession>F0QDH8</accession>
<dbReference type="Proteomes" id="UP000002482">
    <property type="component" value="Chromosome"/>
</dbReference>
<evidence type="ECO:0000313" key="9">
    <source>
        <dbReference type="EMBL" id="ADX47538.1"/>
    </source>
</evidence>
<dbReference type="RefSeq" id="WP_013596019.1">
    <property type="nucleotide sequence ID" value="NC_015138.1"/>
</dbReference>
<proteinExistence type="inferred from homology"/>
<dbReference type="Gene3D" id="3.50.50.60">
    <property type="entry name" value="FAD/NAD(P)-binding domain"/>
    <property type="match status" value="1"/>
</dbReference>
<dbReference type="AlphaFoldDB" id="F0QDH8"/>
<gene>
    <name evidence="9" type="ordered locus">Acav_3640</name>
</gene>
<evidence type="ECO:0000256" key="8">
    <source>
        <dbReference type="SAM" id="MobiDB-lite"/>
    </source>
</evidence>
<dbReference type="GeneID" id="34236381"/>
<keyword evidence="7 9" id="KW-0560">Oxidoreductase</keyword>
<dbReference type="GO" id="GO:0006879">
    <property type="term" value="P:intracellular iron ion homeostasis"/>
    <property type="evidence" value="ECO:0007669"/>
    <property type="project" value="TreeGrafter"/>
</dbReference>
<reference evidence="9" key="1">
    <citation type="submission" date="2011-02" db="EMBL/GenBank/DDBJ databases">
        <title>Complete sequence of Acidovorax avenae subsp. avenae ATCC 19860.</title>
        <authorList>
            <consortium name="US DOE Joint Genome Institute"/>
            <person name="Lucas S."/>
            <person name="Copeland A."/>
            <person name="Lapidus A."/>
            <person name="Cheng J.-F."/>
            <person name="Goodwin L."/>
            <person name="Pitluck S."/>
            <person name="Chertkov O."/>
            <person name="Held B."/>
            <person name="Detter J.C."/>
            <person name="Han C."/>
            <person name="Tapia R."/>
            <person name="Land M."/>
            <person name="Hauser L."/>
            <person name="Kyrpides N."/>
            <person name="Ivanova N."/>
            <person name="Ovchinnikova G."/>
            <person name="Pagani I."/>
            <person name="Gordon S."/>
            <person name="Woyke T."/>
        </authorList>
    </citation>
    <scope>NUCLEOTIDE SEQUENCE</scope>
    <source>
        <strain evidence="9">ATCC 19860</strain>
    </source>
</reference>
<dbReference type="HOGENOM" id="CLU_020931_2_0_4"/>
<feature type="region of interest" description="Disordered" evidence="8">
    <location>
        <begin position="420"/>
        <end position="452"/>
    </location>
</feature>
<keyword evidence="5" id="KW-0274">FAD</keyword>
<dbReference type="EMBL" id="CP002521">
    <property type="protein sequence ID" value="ADX47538.1"/>
    <property type="molecule type" value="Genomic_DNA"/>
</dbReference>
<dbReference type="InterPro" id="IPR036188">
    <property type="entry name" value="FAD/NAD-bd_sf"/>
</dbReference>
<name>F0QDH8_PARA1</name>
<keyword evidence="6" id="KW-0521">NADP</keyword>
<feature type="compositionally biased region" description="Basic and acidic residues" evidence="8">
    <location>
        <begin position="442"/>
        <end position="452"/>
    </location>
</feature>
<evidence type="ECO:0000256" key="1">
    <source>
        <dbReference type="ARBA" id="ARBA00001974"/>
    </source>
</evidence>
<evidence type="ECO:0000256" key="6">
    <source>
        <dbReference type="ARBA" id="ARBA00022857"/>
    </source>
</evidence>
<dbReference type="EC" id="1.14.13.59" evidence="9"/>
<evidence type="ECO:0000256" key="7">
    <source>
        <dbReference type="ARBA" id="ARBA00023002"/>
    </source>
</evidence>
<comment type="pathway">
    <text evidence="2">Siderophore biosynthesis.</text>
</comment>
<dbReference type="PANTHER" id="PTHR42802:SF1">
    <property type="entry name" value="L-ORNITHINE N(5)-MONOOXYGENASE"/>
    <property type="match status" value="1"/>
</dbReference>
<evidence type="ECO:0000256" key="4">
    <source>
        <dbReference type="ARBA" id="ARBA00022630"/>
    </source>
</evidence>
<keyword evidence="4" id="KW-0285">Flavoprotein</keyword>
<evidence type="ECO:0000313" key="10">
    <source>
        <dbReference type="Proteomes" id="UP000002482"/>
    </source>
</evidence>
<dbReference type="KEGG" id="aaa:Acav_3640"/>
<dbReference type="SUPFAM" id="SSF51905">
    <property type="entry name" value="FAD/NAD(P)-binding domain"/>
    <property type="match status" value="2"/>
</dbReference>
<dbReference type="GO" id="GO:0047091">
    <property type="term" value="F:L-lysine 6-monooxygenase (NADPH) activity"/>
    <property type="evidence" value="ECO:0007669"/>
    <property type="project" value="UniProtKB-EC"/>
</dbReference>
<evidence type="ECO:0000256" key="3">
    <source>
        <dbReference type="ARBA" id="ARBA00007588"/>
    </source>
</evidence>
<keyword evidence="9" id="KW-0503">Monooxygenase</keyword>